<dbReference type="GO" id="GO:0006799">
    <property type="term" value="P:polyphosphate biosynthetic process"/>
    <property type="evidence" value="ECO:0007669"/>
    <property type="project" value="UniProtKB-UniRule"/>
</dbReference>
<feature type="binding site" evidence="8">
    <location>
        <position position="660"/>
    </location>
    <ligand>
        <name>ATP</name>
        <dbReference type="ChEBI" id="CHEBI:30616"/>
    </ligand>
</feature>
<dbReference type="InterPro" id="IPR025200">
    <property type="entry name" value="PPK_C_dom2"/>
</dbReference>
<keyword evidence="3 8" id="KW-0479">Metal-binding</keyword>
<dbReference type="InterPro" id="IPR036830">
    <property type="entry name" value="PP_kinase_middle_dom_sf"/>
</dbReference>
<dbReference type="SUPFAM" id="SSF56024">
    <property type="entry name" value="Phospholipase D/nuclease"/>
    <property type="match status" value="2"/>
</dbReference>
<evidence type="ECO:0000256" key="6">
    <source>
        <dbReference type="ARBA" id="ARBA00022840"/>
    </source>
</evidence>
<dbReference type="Pfam" id="PF13090">
    <property type="entry name" value="PP_kinase_C"/>
    <property type="match status" value="1"/>
</dbReference>
<dbReference type="GO" id="GO:0005524">
    <property type="term" value="F:ATP binding"/>
    <property type="evidence" value="ECO:0007669"/>
    <property type="project" value="UniProtKB-KW"/>
</dbReference>
<dbReference type="GO" id="GO:0046872">
    <property type="term" value="F:metal ion binding"/>
    <property type="evidence" value="ECO:0007669"/>
    <property type="project" value="UniProtKB-KW"/>
</dbReference>
<dbReference type="EMBL" id="JAAOIV010000004">
    <property type="protein sequence ID" value="NHN55501.1"/>
    <property type="molecule type" value="Genomic_DNA"/>
</dbReference>
<feature type="binding site" evidence="8">
    <location>
        <position position="443"/>
    </location>
    <ligand>
        <name>Mg(2+)</name>
        <dbReference type="ChEBI" id="CHEBI:18420"/>
    </ligand>
</feature>
<dbReference type="InterPro" id="IPR003414">
    <property type="entry name" value="PP_kinase"/>
</dbReference>
<evidence type="ECO:0000256" key="5">
    <source>
        <dbReference type="ARBA" id="ARBA00022777"/>
    </source>
</evidence>
<dbReference type="HAMAP" id="MF_00347">
    <property type="entry name" value="Polyphosphate_kinase"/>
    <property type="match status" value="1"/>
</dbReference>
<dbReference type="NCBIfam" id="NF003922">
    <property type="entry name" value="PRK05443.2-3"/>
    <property type="match status" value="1"/>
</dbReference>
<evidence type="ECO:0000313" key="15">
    <source>
        <dbReference type="EMBL" id="NHN55501.1"/>
    </source>
</evidence>
<comment type="caution">
    <text evidence="15">The sequence shown here is derived from an EMBL/GenBank/DDBJ whole genome shotgun (WGS) entry which is preliminary data.</text>
</comment>
<dbReference type="FunFam" id="3.30.870.10:FF:000001">
    <property type="entry name" value="Polyphosphate kinase"/>
    <property type="match status" value="1"/>
</dbReference>
<dbReference type="SUPFAM" id="SSF143724">
    <property type="entry name" value="PHP14-like"/>
    <property type="match status" value="1"/>
</dbReference>
<keyword evidence="16" id="KW-1185">Reference proteome</keyword>
<evidence type="ECO:0000256" key="10">
    <source>
        <dbReference type="SAM" id="MobiDB-lite"/>
    </source>
</evidence>
<dbReference type="Gene3D" id="3.30.870.10">
    <property type="entry name" value="Endonuclease Chain A"/>
    <property type="match status" value="2"/>
</dbReference>
<gene>
    <name evidence="8" type="primary">ppk</name>
    <name evidence="15" type="ORF">G9U51_06865</name>
</gene>
<reference evidence="15" key="1">
    <citation type="submission" date="2020-03" db="EMBL/GenBank/DDBJ databases">
        <title>Draft sequencing of Calidifontibacter sp. DB0510.</title>
        <authorList>
            <person name="Kim D.-U."/>
        </authorList>
    </citation>
    <scope>NUCLEOTIDE SEQUENCE</scope>
    <source>
        <strain evidence="15">DB0510</strain>
    </source>
</reference>
<evidence type="ECO:0000313" key="16">
    <source>
        <dbReference type="Proteomes" id="UP000744769"/>
    </source>
</evidence>
<evidence type="ECO:0000259" key="11">
    <source>
        <dbReference type="Pfam" id="PF02503"/>
    </source>
</evidence>
<feature type="region of interest" description="Disordered" evidence="10">
    <location>
        <begin position="1"/>
        <end position="58"/>
    </location>
</feature>
<comment type="similarity">
    <text evidence="8 9">Belongs to the polyphosphate kinase 1 (PPK1) family.</text>
</comment>
<dbReference type="NCBIfam" id="TIGR03705">
    <property type="entry name" value="poly_P_kin"/>
    <property type="match status" value="1"/>
</dbReference>
<dbReference type="RefSeq" id="WP_166195154.1">
    <property type="nucleotide sequence ID" value="NZ_JAAOIV010000004.1"/>
</dbReference>
<feature type="binding site" evidence="8">
    <location>
        <position position="536"/>
    </location>
    <ligand>
        <name>ATP</name>
        <dbReference type="ChEBI" id="CHEBI:30616"/>
    </ligand>
</feature>
<dbReference type="NCBIfam" id="NF003917">
    <property type="entry name" value="PRK05443.1-1"/>
    <property type="match status" value="1"/>
</dbReference>
<keyword evidence="2 8" id="KW-0808">Transferase</keyword>
<keyword evidence="7 8" id="KW-0460">Magnesium</keyword>
<protein>
    <recommendedName>
        <fullName evidence="8 9">Polyphosphate kinase</fullName>
        <ecNumber evidence="8 9">2.7.4.1</ecNumber>
    </recommendedName>
    <alternativeName>
        <fullName evidence="8">ATP-polyphosphate phosphotransferase</fullName>
    </alternativeName>
    <alternativeName>
        <fullName evidence="8">Polyphosphoric acid kinase</fullName>
    </alternativeName>
</protein>
<dbReference type="GO" id="GO:0008976">
    <property type="term" value="F:polyphosphate kinase activity"/>
    <property type="evidence" value="ECO:0007669"/>
    <property type="project" value="UniProtKB-UniRule"/>
</dbReference>
<evidence type="ECO:0000259" key="12">
    <source>
        <dbReference type="Pfam" id="PF13089"/>
    </source>
</evidence>
<feature type="binding site" evidence="8">
    <location>
        <position position="105"/>
    </location>
    <ligand>
        <name>ATP</name>
        <dbReference type="ChEBI" id="CHEBI:30616"/>
    </ligand>
</feature>
<dbReference type="CDD" id="cd09165">
    <property type="entry name" value="PLDc_PaPPK1_C1_like"/>
    <property type="match status" value="1"/>
</dbReference>
<dbReference type="Gene3D" id="1.20.58.310">
    <property type="entry name" value="Polyphosphate kinase N-terminal domain"/>
    <property type="match status" value="1"/>
</dbReference>
<evidence type="ECO:0000259" key="14">
    <source>
        <dbReference type="Pfam" id="PF17941"/>
    </source>
</evidence>
<proteinExistence type="inferred from homology"/>
<name>A0A967EEA9_9MICO</name>
<comment type="PTM">
    <text evidence="8 9">An intermediate of this reaction is the autophosphorylated ppk in which a phosphate is covalently linked to a histidine residue through a N-P bond.</text>
</comment>
<feature type="domain" description="Polyphosphate kinase C-terminal" evidence="14">
    <location>
        <begin position="399"/>
        <end position="562"/>
    </location>
</feature>
<dbReference type="InterPro" id="IPR024953">
    <property type="entry name" value="PP_kinase_middle"/>
</dbReference>
<keyword evidence="5 8" id="KW-0418">Kinase</keyword>
<dbReference type="PIRSF" id="PIRSF015589">
    <property type="entry name" value="PP_kinase"/>
    <property type="match status" value="1"/>
</dbReference>
<dbReference type="Pfam" id="PF17941">
    <property type="entry name" value="PP_kinase_C_1"/>
    <property type="match status" value="1"/>
</dbReference>
<evidence type="ECO:0000256" key="7">
    <source>
        <dbReference type="ARBA" id="ARBA00022842"/>
    </source>
</evidence>
<dbReference type="PANTHER" id="PTHR30218">
    <property type="entry name" value="POLYPHOSPHATE KINASE"/>
    <property type="match status" value="1"/>
</dbReference>
<evidence type="ECO:0000259" key="13">
    <source>
        <dbReference type="Pfam" id="PF13090"/>
    </source>
</evidence>
<dbReference type="EC" id="2.7.4.1" evidence="8 9"/>
<comment type="catalytic activity">
    <reaction evidence="8 9">
        <text>[phosphate](n) + ATP = [phosphate](n+1) + ADP</text>
        <dbReference type="Rhea" id="RHEA:19573"/>
        <dbReference type="Rhea" id="RHEA-COMP:9859"/>
        <dbReference type="Rhea" id="RHEA-COMP:14280"/>
        <dbReference type="ChEBI" id="CHEBI:16838"/>
        <dbReference type="ChEBI" id="CHEBI:30616"/>
        <dbReference type="ChEBI" id="CHEBI:456216"/>
        <dbReference type="EC" id="2.7.4.1"/>
    </reaction>
</comment>
<evidence type="ECO:0000256" key="9">
    <source>
        <dbReference type="RuleBase" id="RU003800"/>
    </source>
</evidence>
<evidence type="ECO:0000256" key="8">
    <source>
        <dbReference type="HAMAP-Rule" id="MF_00347"/>
    </source>
</evidence>
<dbReference type="SUPFAM" id="SSF140356">
    <property type="entry name" value="PPK N-terminal domain-like"/>
    <property type="match status" value="1"/>
</dbReference>
<dbReference type="InterPro" id="IPR036832">
    <property type="entry name" value="PPK_N_dom_sf"/>
</dbReference>
<dbReference type="Pfam" id="PF02503">
    <property type="entry name" value="PP_kinase"/>
    <property type="match status" value="1"/>
</dbReference>
<comment type="function">
    <text evidence="8 9">Catalyzes the reversible transfer of the terminal phosphate of ATP to form a long-chain polyphosphate (polyP).</text>
</comment>
<evidence type="ECO:0000256" key="4">
    <source>
        <dbReference type="ARBA" id="ARBA00022741"/>
    </source>
</evidence>
<sequence>MSEQARTDETAPTPEDQPAPTASDVALARMSRRAERARGANGRFIRVPQRTEPTESPSDVFLPEDRFLDREVSWLQFNERVLELATDPEVPLLERARYLAIFSGNLDEFFMVRVAGLKRRIAAGIAVRSASGLEPREVLDEISRAAHKLMDQHAAVFQDVLRGELEDEGIRLLRMDQLTAAERAHVDDFFLTRIYPVLTPLAVDPAHPFPYISGLSLNLAVMLINPKTEREHFARVKVPPLLPRLIELPRESDEDEDALYDDRFVAIEDVIAENLSVLFPGMEVREHYTFRVTRNEDLEVEEDDAENLLTALERELTRRRFGPPVRLEVADDMDDHALDLLVRELGVHNAEVYRLPEPLDLRALNLVADLDRTEVRWPPFVAKTHPALAPVERSQPADILAEMRGHDVLLHHPYDSFSTSVQAFIEQAAADPQVLAIKQTLYRTSGDSPIIDALIEAADAGKQVLAVVEIKARFDEENNITWARKLERSGVHVVYGLVGLKTHAKLCLVVRQEGDTIRRYCHVGTGNYNPKTARLYEDLGLLTTDPVVGEDLTRLFNQLSGMAPRARFKRLLVAPRSVRTGLINHIQQCITAAGEGKQAVVQIKVNSLVDEQIIDACYAASQAGVQVDIWVRGICALRPGVEGLSDNIRVRSILGRFLEHSRIFRFAIEGQPDVVYIGSADMMHRNLDRRVEALVQVVDPHHVKALADLIGAAMSAEVASWHLRGDGHWQRTHRGPDGQPLHDLQADLIEAYAQRRRKARRR</sequence>
<keyword evidence="1 8" id="KW-0597">Phosphoprotein</keyword>
<comment type="cofactor">
    <cofactor evidence="8">
        <name>Mg(2+)</name>
        <dbReference type="ChEBI" id="CHEBI:18420"/>
    </cofactor>
</comment>
<accession>A0A967EEA9</accession>
<feature type="binding site" evidence="8">
    <location>
        <position position="632"/>
    </location>
    <ligand>
        <name>ATP</name>
        <dbReference type="ChEBI" id="CHEBI:30616"/>
    </ligand>
</feature>
<evidence type="ECO:0000256" key="1">
    <source>
        <dbReference type="ARBA" id="ARBA00022553"/>
    </source>
</evidence>
<feature type="domain" description="Polyphosphate kinase middle" evidence="11">
    <location>
        <begin position="182"/>
        <end position="364"/>
    </location>
</feature>
<feature type="active site" description="Phosphohistidine intermediate" evidence="8">
    <location>
        <position position="503"/>
    </location>
</feature>
<dbReference type="NCBIfam" id="NF003921">
    <property type="entry name" value="PRK05443.2-2"/>
    <property type="match status" value="1"/>
</dbReference>
<dbReference type="AlphaFoldDB" id="A0A967EEA9"/>
<feature type="domain" description="Polyphosphate kinase C-terminal" evidence="13">
    <location>
        <begin position="571"/>
        <end position="734"/>
    </location>
</feature>
<evidence type="ECO:0000256" key="3">
    <source>
        <dbReference type="ARBA" id="ARBA00022723"/>
    </source>
</evidence>
<dbReference type="Gene3D" id="3.30.1840.10">
    <property type="entry name" value="Polyphosphate kinase middle domain"/>
    <property type="match status" value="1"/>
</dbReference>
<dbReference type="InterPro" id="IPR025198">
    <property type="entry name" value="PPK_N_dom"/>
</dbReference>
<dbReference type="Pfam" id="PF13089">
    <property type="entry name" value="PP_kinase_N"/>
    <property type="match status" value="1"/>
</dbReference>
<feature type="binding site" evidence="8">
    <location>
        <position position="473"/>
    </location>
    <ligand>
        <name>Mg(2+)</name>
        <dbReference type="ChEBI" id="CHEBI:18420"/>
    </ligand>
</feature>
<organism evidence="15 16">
    <name type="scientific">Metallococcus carri</name>
    <dbReference type="NCBI Taxonomy" id="1656884"/>
    <lineage>
        <taxon>Bacteria</taxon>
        <taxon>Bacillati</taxon>
        <taxon>Actinomycetota</taxon>
        <taxon>Actinomycetes</taxon>
        <taxon>Micrococcales</taxon>
        <taxon>Dermacoccaceae</taxon>
        <taxon>Metallococcus</taxon>
    </lineage>
</organism>
<dbReference type="CDD" id="cd09168">
    <property type="entry name" value="PLDc_PaPPK1_C2_like"/>
    <property type="match status" value="1"/>
</dbReference>
<dbReference type="InterPro" id="IPR041108">
    <property type="entry name" value="PP_kinase_C_1"/>
</dbReference>
<evidence type="ECO:0000256" key="2">
    <source>
        <dbReference type="ARBA" id="ARBA00022679"/>
    </source>
</evidence>
<dbReference type="Proteomes" id="UP000744769">
    <property type="component" value="Unassembled WGS sequence"/>
</dbReference>
<keyword evidence="4 8" id="KW-0547">Nucleotide-binding</keyword>
<dbReference type="NCBIfam" id="NF003918">
    <property type="entry name" value="PRK05443.1-2"/>
    <property type="match status" value="1"/>
</dbReference>
<dbReference type="GO" id="GO:0009358">
    <property type="term" value="C:polyphosphate kinase complex"/>
    <property type="evidence" value="ECO:0007669"/>
    <property type="project" value="InterPro"/>
</dbReference>
<dbReference type="PANTHER" id="PTHR30218:SF0">
    <property type="entry name" value="POLYPHOSPHATE KINASE"/>
    <property type="match status" value="1"/>
</dbReference>
<feature type="domain" description="Polyphosphate kinase N-terminal" evidence="12">
    <location>
        <begin position="67"/>
        <end position="172"/>
    </location>
</feature>
<keyword evidence="6 8" id="KW-0067">ATP-binding</keyword>